<dbReference type="PANTHER" id="PTHR23092">
    <property type="entry name" value="POLY(A) RNA POLYMERASE"/>
    <property type="match status" value="1"/>
</dbReference>
<dbReference type="GO" id="GO:1990817">
    <property type="term" value="F:poly(A) RNA polymerase activity"/>
    <property type="evidence" value="ECO:0007669"/>
    <property type="project" value="InterPro"/>
</dbReference>
<evidence type="ECO:0000313" key="4">
    <source>
        <dbReference type="Proteomes" id="UP000674318"/>
    </source>
</evidence>
<dbReference type="GO" id="GO:0003729">
    <property type="term" value="F:mRNA binding"/>
    <property type="evidence" value="ECO:0007669"/>
    <property type="project" value="TreeGrafter"/>
</dbReference>
<dbReference type="InterPro" id="IPR045862">
    <property type="entry name" value="Trf4-like"/>
</dbReference>
<dbReference type="Pfam" id="PF22600">
    <property type="entry name" value="MTPAP-like_central"/>
    <property type="match status" value="1"/>
</dbReference>
<dbReference type="EMBL" id="JAFJZO010000036">
    <property type="protein sequence ID" value="KAG5490292.1"/>
    <property type="molecule type" value="Genomic_DNA"/>
</dbReference>
<dbReference type="KEGG" id="phet:94286540"/>
<dbReference type="GO" id="GO:0043634">
    <property type="term" value="P:polyadenylation-dependent ncRNA catabolic process"/>
    <property type="evidence" value="ECO:0007669"/>
    <property type="project" value="TreeGrafter"/>
</dbReference>
<feature type="region of interest" description="Disordered" evidence="1">
    <location>
        <begin position="254"/>
        <end position="273"/>
    </location>
</feature>
<organism evidence="3 4">
    <name type="scientific">Porcisia hertigi</name>
    <dbReference type="NCBI Taxonomy" id="2761500"/>
    <lineage>
        <taxon>Eukaryota</taxon>
        <taxon>Discoba</taxon>
        <taxon>Euglenozoa</taxon>
        <taxon>Kinetoplastea</taxon>
        <taxon>Metakinetoplastina</taxon>
        <taxon>Trypanosomatida</taxon>
        <taxon>Trypanosomatidae</taxon>
        <taxon>Leishmaniinae</taxon>
        <taxon>Porcisia</taxon>
    </lineage>
</organism>
<dbReference type="GeneID" id="94286540"/>
<dbReference type="PANTHER" id="PTHR23092:SF15">
    <property type="entry name" value="INACTIVE NON-CANONICAL POLY(A) RNA POLYMERASE PROTEIN TRF4-2-RELATED"/>
    <property type="match status" value="1"/>
</dbReference>
<dbReference type="OrthoDB" id="273664at2759"/>
<dbReference type="GO" id="GO:0005739">
    <property type="term" value="C:mitochondrion"/>
    <property type="evidence" value="ECO:0007669"/>
    <property type="project" value="UniProtKB-ARBA"/>
</dbReference>
<dbReference type="RefSeq" id="XP_067752620.1">
    <property type="nucleotide sequence ID" value="XM_067896463.1"/>
</dbReference>
<feature type="region of interest" description="Disordered" evidence="1">
    <location>
        <begin position="545"/>
        <end position="588"/>
    </location>
</feature>
<accession>A0A836HPX9</accession>
<feature type="compositionally biased region" description="Low complexity" evidence="1">
    <location>
        <begin position="547"/>
        <end position="574"/>
    </location>
</feature>
<dbReference type="SUPFAM" id="SSF81301">
    <property type="entry name" value="Nucleotidyltransferase"/>
    <property type="match status" value="1"/>
</dbReference>
<dbReference type="CDD" id="cd05402">
    <property type="entry name" value="NT_PAP_TUTase"/>
    <property type="match status" value="1"/>
</dbReference>
<dbReference type="GO" id="GO:0005730">
    <property type="term" value="C:nucleolus"/>
    <property type="evidence" value="ECO:0007669"/>
    <property type="project" value="TreeGrafter"/>
</dbReference>
<name>A0A836HPX9_9TRYP</name>
<dbReference type="InterPro" id="IPR043519">
    <property type="entry name" value="NT_sf"/>
</dbReference>
<evidence type="ECO:0000313" key="3">
    <source>
        <dbReference type="EMBL" id="KAG5490292.1"/>
    </source>
</evidence>
<gene>
    <name evidence="3" type="ORF">JKF63_00412</name>
</gene>
<dbReference type="GO" id="GO:0031499">
    <property type="term" value="C:TRAMP complex"/>
    <property type="evidence" value="ECO:0007669"/>
    <property type="project" value="TreeGrafter"/>
</dbReference>
<dbReference type="Gene3D" id="3.30.460.10">
    <property type="entry name" value="Beta Polymerase, domain 2"/>
    <property type="match status" value="1"/>
</dbReference>
<evidence type="ECO:0000259" key="2">
    <source>
        <dbReference type="Pfam" id="PF22600"/>
    </source>
</evidence>
<dbReference type="AlphaFoldDB" id="A0A836HPX9"/>
<reference evidence="3 4" key="1">
    <citation type="submission" date="2021-02" db="EMBL/GenBank/DDBJ databases">
        <title>Porcisia hertigi Genome sequencing and assembly.</title>
        <authorList>
            <person name="Almutairi H."/>
            <person name="Gatherer D."/>
        </authorList>
    </citation>
    <scope>NUCLEOTIDE SEQUENCE [LARGE SCALE GENOMIC DNA]</scope>
    <source>
        <strain evidence="3 4">C119</strain>
    </source>
</reference>
<comment type="caution">
    <text evidence="3">The sequence shown here is derived from an EMBL/GenBank/DDBJ whole genome shotgun (WGS) entry which is preliminary data.</text>
</comment>
<proteinExistence type="predicted"/>
<dbReference type="InterPro" id="IPR054708">
    <property type="entry name" value="MTPAP-like_central"/>
</dbReference>
<keyword evidence="4" id="KW-1185">Reference proteome</keyword>
<dbReference type="Gene3D" id="1.10.1410.10">
    <property type="match status" value="1"/>
</dbReference>
<dbReference type="Proteomes" id="UP000674318">
    <property type="component" value="Unassembled WGS sequence"/>
</dbReference>
<feature type="compositionally biased region" description="Low complexity" evidence="1">
    <location>
        <begin position="430"/>
        <end position="448"/>
    </location>
</feature>
<evidence type="ECO:0000256" key="1">
    <source>
        <dbReference type="SAM" id="MobiDB-lite"/>
    </source>
</evidence>
<dbReference type="GO" id="GO:0031123">
    <property type="term" value="P:RNA 3'-end processing"/>
    <property type="evidence" value="ECO:0007669"/>
    <property type="project" value="TreeGrafter"/>
</dbReference>
<sequence length="743" mass="79370">MERRSSSCVPTTVAFNKVCPSSSLPVRVTSIGEGDRFSSGAPAPCCREQRRGRGRRHQIPRDRATRACDGNQLSAGVCERITGPQLASTTSSTLLVTYGAHREDDAQAGHPCSRGYKGRWREGDDCSVNGACGFLRNAPLQTSLMAPFPTVFLPTWCRFESVPAYPLSENGLTRELVDFFHNLELNTYEKAARARLLDCVRACVTEVWGPRGTEGEPGTTAQVMLYGSYALGLSLPSSDIDLALVFPAEEEEGNATGFSRSRGGGSSPPTLPTPADTRQALCLERLHNLAEQLRKSATVSPLKVEVYDQCRVPRIHLQDMSCGGVSCDTTSSFISTRVARIVARQKLWLEDSPLAAFLVRITKAAVRQWGLNEVFCGGVASTALYCLVLRFLAQVEQLHQHAGVEGECLPPPRYEETTAANPFSVPDSPLRCASSSSSSLPQLSFPHSTGEHPATPPPAASVPAAIARGGSTLSAAAAAPLYVPSWAASNKKLDQSMSSSLRAMDQKEDALRLVNETACTLSHSGTTSSACDEDREADNEVDGYTQAGLTHSSGATTATTTPTSRTAASTPSLTGGEAHNKGAPSAPAALAPSICGVPAVQNDGRFPAVEELTRIAQTRYGASPARLLLKLWRFLSADAFLGGYQVADVFGNDMVWNDCGDRSESAAPPTRLPPMASLERATFAGTASADLSAASFRTPELQALFRASCTSLEDMLHSQRYPWCGAPTMLSTIFVDPRLRSTL</sequence>
<protein>
    <recommendedName>
        <fullName evidence="2">Poly(A) RNA polymerase mitochondrial-like central palm domain-containing protein</fullName>
    </recommendedName>
</protein>
<feature type="domain" description="Poly(A) RNA polymerase mitochondrial-like central palm" evidence="2">
    <location>
        <begin position="172"/>
        <end position="329"/>
    </location>
</feature>
<feature type="region of interest" description="Disordered" evidence="1">
    <location>
        <begin position="430"/>
        <end position="461"/>
    </location>
</feature>